<comment type="caution">
    <text evidence="13">The sequence shown here is derived from an EMBL/GenBank/DDBJ whole genome shotgun (WGS) entry which is preliminary data.</text>
</comment>
<sequence length="214" mass="24163">MNQPYIIAKEGFPCLAILAVVTVATYLFRPWLAIIPGILFLFVAFFFRNPKRIIPTDKEVLVSPADGTVMSIEEIEEKEFLRDKAIKVSIFLSIFNVHLNRCPMEGEIKYINYRPGKFIPAFKSHASDINEKNFVGIENDRLKIMVTQITGFIARRIVCWVKPGDKVAQGDLFGLIKFGSCTELIVPENVEIKVKPGQKVVGGITVIGRLKNEY</sequence>
<evidence type="ECO:0000256" key="10">
    <source>
        <dbReference type="ARBA" id="ARBA00023317"/>
    </source>
</evidence>
<evidence type="ECO:0000256" key="3">
    <source>
        <dbReference type="ARBA" id="ARBA00022793"/>
    </source>
</evidence>
<keyword evidence="9 11" id="KW-1208">Phospholipid metabolism</keyword>
<keyword evidence="5 11" id="KW-0472">Membrane</keyword>
<dbReference type="GO" id="GO:0004609">
    <property type="term" value="F:phosphatidylserine decarboxylase activity"/>
    <property type="evidence" value="ECO:0007669"/>
    <property type="project" value="UniProtKB-UniRule"/>
</dbReference>
<protein>
    <recommendedName>
        <fullName evidence="11">Phosphatidylserine decarboxylase proenzyme</fullName>
        <ecNumber evidence="11">4.1.1.65</ecNumber>
    </recommendedName>
    <component>
        <recommendedName>
            <fullName evidence="11">Phosphatidylserine decarboxylase alpha chain</fullName>
        </recommendedName>
    </component>
    <component>
        <recommendedName>
            <fullName evidence="11">Phosphatidylserine decarboxylase beta chain</fullName>
        </recommendedName>
    </component>
</protein>
<dbReference type="NCBIfam" id="NF003678">
    <property type="entry name" value="PRK05305.1-2"/>
    <property type="match status" value="1"/>
</dbReference>
<evidence type="ECO:0000256" key="2">
    <source>
        <dbReference type="ARBA" id="ARBA00022516"/>
    </source>
</evidence>
<keyword evidence="7 11" id="KW-0594">Phospholipid biosynthesis</keyword>
<evidence type="ECO:0000256" key="4">
    <source>
        <dbReference type="ARBA" id="ARBA00023098"/>
    </source>
</evidence>
<accession>A0A0L6W4E9</accession>
<comment type="function">
    <text evidence="11">Catalyzes the formation of phosphatidylethanolamine (PtdEtn) from phosphatidylserine (PtdSer).</text>
</comment>
<evidence type="ECO:0000256" key="9">
    <source>
        <dbReference type="ARBA" id="ARBA00023264"/>
    </source>
</evidence>
<comment type="PTM">
    <text evidence="11">Is synthesized initially as an inactive proenzyme. Formation of the active enzyme involves a self-maturation process in which the active site pyruvoyl group is generated from an internal serine residue via an autocatalytic post-translational modification. Two non-identical subunits are generated from the proenzyme in this reaction, and the pyruvate is formed at the N-terminus of the alpha chain, which is derived from the carboxyl end of the proenzyme. The post-translation cleavage follows an unusual pathway, termed non-hydrolytic serinolysis, in which the side chain hydroxyl group of the serine supplies its oxygen atom to form the C-terminus of the beta chain, while the remainder of the serine residue undergoes an oxidative deamination to produce ammonia and the pyruvoyl prosthetic group on the alpha chain.</text>
</comment>
<evidence type="ECO:0000256" key="8">
    <source>
        <dbReference type="ARBA" id="ARBA00023239"/>
    </source>
</evidence>
<feature type="chain" id="PRO_5023551950" description="Phosphatidylserine decarboxylase alpha chain" evidence="11">
    <location>
        <begin position="180"/>
        <end position="214"/>
    </location>
</feature>
<keyword evidence="2 11" id="KW-0444">Lipid biosynthesis</keyword>
<dbReference type="RefSeq" id="WP_052217221.1">
    <property type="nucleotide sequence ID" value="NZ_LGTE01000005.1"/>
</dbReference>
<evidence type="ECO:0000256" key="11">
    <source>
        <dbReference type="HAMAP-Rule" id="MF_00664"/>
    </source>
</evidence>
<keyword evidence="4 11" id="KW-0443">Lipid metabolism</keyword>
<dbReference type="PATRIC" id="fig|281456.6.peg.1214"/>
<comment type="cofactor">
    <cofactor evidence="11">
        <name>pyruvate</name>
        <dbReference type="ChEBI" id="CHEBI:15361"/>
    </cofactor>
    <text evidence="11">Binds 1 pyruvoyl group covalently per subunit.</text>
</comment>
<dbReference type="EC" id="4.1.1.65" evidence="11"/>
<evidence type="ECO:0000256" key="1">
    <source>
        <dbReference type="ARBA" id="ARBA00022475"/>
    </source>
</evidence>
<dbReference type="InterPro" id="IPR033175">
    <property type="entry name" value="PSD-A"/>
</dbReference>
<evidence type="ECO:0000256" key="7">
    <source>
        <dbReference type="ARBA" id="ARBA00023209"/>
    </source>
</evidence>
<keyword evidence="8 11" id="KW-0456">Lyase</keyword>
<feature type="active site" description="Schiff-base intermediate with substrate; via pyruvic acid" evidence="11">
    <location>
        <position position="180"/>
    </location>
</feature>
<dbReference type="HAMAP" id="MF_00664">
    <property type="entry name" value="PS_decarb_PSD_A"/>
    <property type="match status" value="1"/>
</dbReference>
<comment type="catalytic activity">
    <reaction evidence="11">
        <text>a 1,2-diacyl-sn-glycero-3-phospho-L-serine + H(+) = a 1,2-diacyl-sn-glycero-3-phosphoethanolamine + CO2</text>
        <dbReference type="Rhea" id="RHEA:20828"/>
        <dbReference type="ChEBI" id="CHEBI:15378"/>
        <dbReference type="ChEBI" id="CHEBI:16526"/>
        <dbReference type="ChEBI" id="CHEBI:57262"/>
        <dbReference type="ChEBI" id="CHEBI:64612"/>
        <dbReference type="EC" id="4.1.1.65"/>
    </reaction>
</comment>
<feature type="site" description="Cleavage (non-hydrolytic); by autocatalysis" evidence="11">
    <location>
        <begin position="179"/>
        <end position="180"/>
    </location>
</feature>
<keyword evidence="1 11" id="KW-1003">Cell membrane</keyword>
<keyword evidence="10 11" id="KW-0670">Pyruvate</keyword>
<dbReference type="UniPathway" id="UPA00558">
    <property type="reaction ID" value="UER00616"/>
</dbReference>
<evidence type="ECO:0000256" key="5">
    <source>
        <dbReference type="ARBA" id="ARBA00023136"/>
    </source>
</evidence>
<dbReference type="Proteomes" id="UP000037175">
    <property type="component" value="Unassembled WGS sequence"/>
</dbReference>
<gene>
    <name evidence="11" type="primary">psd</name>
    <name evidence="13" type="ORF">Tfer_1146</name>
</gene>
<dbReference type="PANTHER" id="PTHR35809:SF1">
    <property type="entry name" value="ARCHAETIDYLSERINE DECARBOXYLASE PROENZYME-RELATED"/>
    <property type="match status" value="1"/>
</dbReference>
<reference evidence="14" key="1">
    <citation type="submission" date="2015-07" db="EMBL/GenBank/DDBJ databases">
        <title>Complete Genome of Thermincola ferriacetica strain Z-0001T.</title>
        <authorList>
            <person name="Lusk B."/>
            <person name="Badalamenti J.P."/>
            <person name="Parameswaran P."/>
            <person name="Bond D.R."/>
            <person name="Torres C.I."/>
        </authorList>
    </citation>
    <scope>NUCLEOTIDE SEQUENCE [LARGE SCALE GENOMIC DNA]</scope>
    <source>
        <strain evidence="14">Z-0001</strain>
    </source>
</reference>
<feature type="modified residue" description="Pyruvic acid (Ser); by autocatalysis" evidence="11">
    <location>
        <position position="180"/>
    </location>
</feature>
<dbReference type="InterPro" id="IPR003817">
    <property type="entry name" value="PS_Dcarbxylase"/>
</dbReference>
<dbReference type="NCBIfam" id="NF003685">
    <property type="entry name" value="PRK05305.2-5"/>
    <property type="match status" value="1"/>
</dbReference>
<organism evidence="13 14">
    <name type="scientific">Thermincola ferriacetica</name>
    <dbReference type="NCBI Taxonomy" id="281456"/>
    <lineage>
        <taxon>Bacteria</taxon>
        <taxon>Bacillati</taxon>
        <taxon>Bacillota</taxon>
        <taxon>Clostridia</taxon>
        <taxon>Eubacteriales</taxon>
        <taxon>Thermincolaceae</taxon>
        <taxon>Thermincola</taxon>
    </lineage>
</organism>
<comment type="subunit">
    <text evidence="11">Heterodimer of a large membrane-associated beta subunit and a small pyruvoyl-containing alpha subunit.</text>
</comment>
<evidence type="ECO:0000313" key="14">
    <source>
        <dbReference type="Proteomes" id="UP000037175"/>
    </source>
</evidence>
<dbReference type="PANTHER" id="PTHR35809">
    <property type="entry name" value="ARCHAETIDYLSERINE DECARBOXYLASE PROENZYME-RELATED"/>
    <property type="match status" value="1"/>
</dbReference>
<proteinExistence type="inferred from homology"/>
<dbReference type="GO" id="GO:0005886">
    <property type="term" value="C:plasma membrane"/>
    <property type="evidence" value="ECO:0007669"/>
    <property type="project" value="UniProtKB-SubCell"/>
</dbReference>
<dbReference type="Pfam" id="PF02666">
    <property type="entry name" value="PS_Dcarbxylase"/>
    <property type="match status" value="1"/>
</dbReference>
<comment type="pathway">
    <text evidence="11">Phospholipid metabolism; phosphatidylethanolamine biosynthesis; phosphatidylethanolamine from CDP-diacylglycerol: step 2/2.</text>
</comment>
<name>A0A0L6W4E9_9FIRM</name>
<comment type="similarity">
    <text evidence="11">Belongs to the phosphatidylserine decarboxylase family. PSD-A subfamily.</text>
</comment>
<dbReference type="EMBL" id="LGTE01000005">
    <property type="protein sequence ID" value="KNZ70268.1"/>
    <property type="molecule type" value="Genomic_DNA"/>
</dbReference>
<evidence type="ECO:0000256" key="6">
    <source>
        <dbReference type="ARBA" id="ARBA00023145"/>
    </source>
</evidence>
<keyword evidence="12" id="KW-0812">Transmembrane</keyword>
<feature type="transmembrane region" description="Helical" evidence="12">
    <location>
        <begin position="28"/>
        <end position="47"/>
    </location>
</feature>
<dbReference type="GO" id="GO:0006646">
    <property type="term" value="P:phosphatidylethanolamine biosynthetic process"/>
    <property type="evidence" value="ECO:0007669"/>
    <property type="project" value="UniProtKB-UniRule"/>
</dbReference>
<evidence type="ECO:0000256" key="12">
    <source>
        <dbReference type="SAM" id="Phobius"/>
    </source>
</evidence>
<feature type="chain" id="PRO_5023551949" description="Phosphatidylserine decarboxylase beta chain" evidence="11">
    <location>
        <begin position="1"/>
        <end position="179"/>
    </location>
</feature>
<keyword evidence="6 11" id="KW-0865">Zymogen</keyword>
<keyword evidence="3 11" id="KW-0210">Decarboxylase</keyword>
<dbReference type="AlphaFoldDB" id="A0A0L6W4E9"/>
<evidence type="ECO:0000313" key="13">
    <source>
        <dbReference type="EMBL" id="KNZ70268.1"/>
    </source>
</evidence>
<keyword evidence="12" id="KW-1133">Transmembrane helix</keyword>
<comment type="subcellular location">
    <subcellularLocation>
        <location evidence="11">Cell membrane</location>
        <topology evidence="11">Peripheral membrane protein</topology>
    </subcellularLocation>
</comment>
<keyword evidence="14" id="KW-1185">Reference proteome</keyword>